<accession>A0A8H5EAZ1</accession>
<proteinExistence type="predicted"/>
<feature type="region of interest" description="Disordered" evidence="3">
    <location>
        <begin position="407"/>
        <end position="477"/>
    </location>
</feature>
<dbReference type="Proteomes" id="UP000573603">
    <property type="component" value="Unassembled WGS sequence"/>
</dbReference>
<evidence type="ECO:0000313" key="4">
    <source>
        <dbReference type="EMBL" id="KAF5253563.1"/>
    </source>
</evidence>
<dbReference type="AlphaFoldDB" id="A0A8H5EAZ1"/>
<sequence>MAEVAAGVIAVEQVVSTGLEVGAAATVARPTQPLTAVLSQIATTPKEDNSLSLARSHHSVSVIDGKAYIFGGKKDDGTLCNNEMHAVSIGDHPGEGEYACYPAVGDEGKIPSPRINHASCTRRDTLIIHGGQNSNDEPVDDEFTLWEWESKAARWSSITAAGKAPQSRYGHQIFYDGKKDNLVLHGGYENGQRSKTTWLFDFTTRLWHPIPDAPAEPLEAQFVEGTLYSISAESDVHGSVHYIKPGSIQDESLEELPEWTTVDFPSNPLVPGPRPRVGSALIPVTTGHGRRYLLYLLGSRQDASISSDKAYTEEHPFYSDMWTLQLPSDEYSATRVKDAIRETIPGVQSGAFSWHELEIAPAEMTQEADFRWPVFQPSSTHHYNINKMKRALITSSLRANATTRALHTMAPRASPNAPDTTTPRPSEAQSRATEESNKDASTTKMTPRKKTSAELDQELREKLEGMSGDGGSAGVEYENGKAEGLKRGVKSNMFRVI</sequence>
<evidence type="ECO:0000313" key="5">
    <source>
        <dbReference type="Proteomes" id="UP000573603"/>
    </source>
</evidence>
<evidence type="ECO:0000256" key="2">
    <source>
        <dbReference type="ARBA" id="ARBA00023004"/>
    </source>
</evidence>
<dbReference type="SUPFAM" id="SSF50965">
    <property type="entry name" value="Galactose oxidase, central domain"/>
    <property type="match status" value="1"/>
</dbReference>
<reference evidence="4 5" key="1">
    <citation type="journal article" date="2020" name="BMC Genomics">
        <title>Correction to: Identification and distribution of gene clusters required for synthesis of sphingolipid metabolism inhibitors in diverse species of the filamentous fungus Fusarium.</title>
        <authorList>
            <person name="Kim H.S."/>
            <person name="Lohmar J.M."/>
            <person name="Busman M."/>
            <person name="Brown D.W."/>
            <person name="Naumann T.A."/>
            <person name="Divon H.H."/>
            <person name="Lysoe E."/>
            <person name="Uhlig S."/>
            <person name="Proctor R.H."/>
        </authorList>
    </citation>
    <scope>NUCLEOTIDE SEQUENCE [LARGE SCALE GENOMIC DNA]</scope>
    <source>
        <strain evidence="4 5">NRRL 25214</strain>
    </source>
</reference>
<protein>
    <submittedName>
        <fullName evidence="4">Uncharacterized protein</fullName>
    </submittedName>
</protein>
<dbReference type="PANTHER" id="PTHR47435">
    <property type="entry name" value="KELCH REPEAT PROTEIN (AFU_ORTHOLOGUE AFUA_5G12780)"/>
    <property type="match status" value="1"/>
</dbReference>
<keyword evidence="1" id="KW-0677">Repeat</keyword>
<evidence type="ECO:0000256" key="3">
    <source>
        <dbReference type="SAM" id="MobiDB-lite"/>
    </source>
</evidence>
<dbReference type="Pfam" id="PF24681">
    <property type="entry name" value="Kelch_KLHDC2_KLHL20_DRC7"/>
    <property type="match status" value="1"/>
</dbReference>
<name>A0A8H5EAZ1_9HYPO</name>
<dbReference type="Gene3D" id="2.120.10.80">
    <property type="entry name" value="Kelch-type beta propeller"/>
    <property type="match status" value="1"/>
</dbReference>
<dbReference type="InterPro" id="IPR015915">
    <property type="entry name" value="Kelch-typ_b-propeller"/>
</dbReference>
<keyword evidence="5" id="KW-1185">Reference proteome</keyword>
<organism evidence="4 5">
    <name type="scientific">Fusarium anthophilum</name>
    <dbReference type="NCBI Taxonomy" id="48485"/>
    <lineage>
        <taxon>Eukaryota</taxon>
        <taxon>Fungi</taxon>
        <taxon>Dikarya</taxon>
        <taxon>Ascomycota</taxon>
        <taxon>Pezizomycotina</taxon>
        <taxon>Sordariomycetes</taxon>
        <taxon>Hypocreomycetidae</taxon>
        <taxon>Hypocreales</taxon>
        <taxon>Nectriaceae</taxon>
        <taxon>Fusarium</taxon>
        <taxon>Fusarium fujikuroi species complex</taxon>
    </lineage>
</organism>
<dbReference type="InterPro" id="IPR011043">
    <property type="entry name" value="Gal_Oxase/kelch_b-propeller"/>
</dbReference>
<keyword evidence="2" id="KW-0408">Iron</keyword>
<comment type="caution">
    <text evidence="4">The sequence shown here is derived from an EMBL/GenBank/DDBJ whole genome shotgun (WGS) entry which is preliminary data.</text>
</comment>
<gene>
    <name evidence="4" type="ORF">FANTH_1635</name>
</gene>
<dbReference type="PANTHER" id="PTHR47435:SF10">
    <property type="entry name" value="TIP ELONGATION ABERRANT PROTEIN 3"/>
    <property type="match status" value="1"/>
</dbReference>
<feature type="compositionally biased region" description="Polar residues" evidence="3">
    <location>
        <begin position="417"/>
        <end position="431"/>
    </location>
</feature>
<feature type="compositionally biased region" description="Basic and acidic residues" evidence="3">
    <location>
        <begin position="451"/>
        <end position="464"/>
    </location>
</feature>
<dbReference type="EMBL" id="JABEVY010000034">
    <property type="protein sequence ID" value="KAF5253563.1"/>
    <property type="molecule type" value="Genomic_DNA"/>
</dbReference>
<dbReference type="GO" id="GO:0019760">
    <property type="term" value="P:glucosinolate metabolic process"/>
    <property type="evidence" value="ECO:0007669"/>
    <property type="project" value="UniProtKB-ARBA"/>
</dbReference>
<evidence type="ECO:0000256" key="1">
    <source>
        <dbReference type="ARBA" id="ARBA00022737"/>
    </source>
</evidence>